<gene>
    <name evidence="1" type="ORF">QYM36_018776</name>
</gene>
<comment type="caution">
    <text evidence="1">The sequence shown here is derived from an EMBL/GenBank/DDBJ whole genome shotgun (WGS) entry which is preliminary data.</text>
</comment>
<keyword evidence="2" id="KW-1185">Reference proteome</keyword>
<accession>A0AA88HC50</accession>
<evidence type="ECO:0000313" key="1">
    <source>
        <dbReference type="EMBL" id="KAK2702617.1"/>
    </source>
</evidence>
<dbReference type="PANTHER" id="PTHR42780">
    <property type="entry name" value="SOLEUCYL-TRNA SYNTHETASE"/>
    <property type="match status" value="1"/>
</dbReference>
<dbReference type="InterPro" id="IPR014729">
    <property type="entry name" value="Rossmann-like_a/b/a_fold"/>
</dbReference>
<dbReference type="Gene3D" id="3.40.50.620">
    <property type="entry name" value="HUPs"/>
    <property type="match status" value="1"/>
</dbReference>
<sequence>DADKNIIKALKEKGRLIQDAQVKHSYPFCWRSQTPLIYKAVPSWFVKVEFLQEQLLENNKQTYW</sequence>
<dbReference type="GO" id="GO:0006428">
    <property type="term" value="P:isoleucyl-tRNA aminoacylation"/>
    <property type="evidence" value="ECO:0007669"/>
    <property type="project" value="TreeGrafter"/>
</dbReference>
<dbReference type="SUPFAM" id="SSF52374">
    <property type="entry name" value="Nucleotidylyl transferase"/>
    <property type="match status" value="1"/>
</dbReference>
<organism evidence="1 2">
    <name type="scientific">Artemia franciscana</name>
    <name type="common">Brine shrimp</name>
    <name type="synonym">Artemia sanfranciscana</name>
    <dbReference type="NCBI Taxonomy" id="6661"/>
    <lineage>
        <taxon>Eukaryota</taxon>
        <taxon>Metazoa</taxon>
        <taxon>Ecdysozoa</taxon>
        <taxon>Arthropoda</taxon>
        <taxon>Crustacea</taxon>
        <taxon>Branchiopoda</taxon>
        <taxon>Anostraca</taxon>
        <taxon>Artemiidae</taxon>
        <taxon>Artemia</taxon>
    </lineage>
</organism>
<feature type="non-terminal residue" evidence="1">
    <location>
        <position position="1"/>
    </location>
</feature>
<name>A0AA88HC50_ARTSF</name>
<protein>
    <recommendedName>
        <fullName evidence="3">Aminoacyl-tRNA synthetase class Ia domain-containing protein</fullName>
    </recommendedName>
</protein>
<evidence type="ECO:0008006" key="3">
    <source>
        <dbReference type="Google" id="ProtNLM"/>
    </source>
</evidence>
<dbReference type="GO" id="GO:0004822">
    <property type="term" value="F:isoleucine-tRNA ligase activity"/>
    <property type="evidence" value="ECO:0007669"/>
    <property type="project" value="InterPro"/>
</dbReference>
<dbReference type="AlphaFoldDB" id="A0AA88HC50"/>
<evidence type="ECO:0000313" key="2">
    <source>
        <dbReference type="Proteomes" id="UP001187531"/>
    </source>
</evidence>
<dbReference type="EMBL" id="JAVRJZ010000226">
    <property type="protein sequence ID" value="KAK2702617.1"/>
    <property type="molecule type" value="Genomic_DNA"/>
</dbReference>
<dbReference type="PANTHER" id="PTHR42780:SF1">
    <property type="entry name" value="ISOLEUCINE--TRNA LIGASE, CYTOPLASMIC"/>
    <property type="match status" value="1"/>
</dbReference>
<proteinExistence type="predicted"/>
<dbReference type="InterPro" id="IPR023586">
    <property type="entry name" value="Ile-tRNA-ligase_type2"/>
</dbReference>
<reference evidence="1" key="1">
    <citation type="submission" date="2023-07" db="EMBL/GenBank/DDBJ databases">
        <title>Chromosome-level genome assembly of Artemia franciscana.</title>
        <authorList>
            <person name="Jo E."/>
        </authorList>
    </citation>
    <scope>NUCLEOTIDE SEQUENCE</scope>
    <source>
        <tissue evidence="1">Whole body</tissue>
    </source>
</reference>
<dbReference type="Proteomes" id="UP001187531">
    <property type="component" value="Unassembled WGS sequence"/>
</dbReference>